<dbReference type="PANTHER" id="PTHR33164">
    <property type="entry name" value="TRANSCRIPTIONAL REGULATOR, MARR FAMILY"/>
    <property type="match status" value="1"/>
</dbReference>
<accession>A0A1D7VVQ9</accession>
<feature type="domain" description="HTH marR-type" evidence="2">
    <location>
        <begin position="35"/>
        <end position="174"/>
    </location>
</feature>
<dbReference type="Proteomes" id="UP000094094">
    <property type="component" value="Chromosome"/>
</dbReference>
<dbReference type="PANTHER" id="PTHR33164:SF99">
    <property type="entry name" value="MARR FAMILY REGULATORY PROTEIN"/>
    <property type="match status" value="1"/>
</dbReference>
<dbReference type="SMART" id="SM00347">
    <property type="entry name" value="HTH_MARR"/>
    <property type="match status" value="1"/>
</dbReference>
<keyword evidence="4" id="KW-1185">Reference proteome</keyword>
<feature type="region of interest" description="Disordered" evidence="1">
    <location>
        <begin position="1"/>
        <end position="30"/>
    </location>
</feature>
<evidence type="ECO:0000313" key="4">
    <source>
        <dbReference type="Proteomes" id="UP000094094"/>
    </source>
</evidence>
<dbReference type="InterPro" id="IPR000835">
    <property type="entry name" value="HTH_MarR-typ"/>
</dbReference>
<dbReference type="InterPro" id="IPR039422">
    <property type="entry name" value="MarR/SlyA-like"/>
</dbReference>
<evidence type="ECO:0000313" key="3">
    <source>
        <dbReference type="EMBL" id="AOP50833.1"/>
    </source>
</evidence>
<dbReference type="InterPro" id="IPR036388">
    <property type="entry name" value="WH-like_DNA-bd_sf"/>
</dbReference>
<dbReference type="EMBL" id="CP017157">
    <property type="protein sequence ID" value="AOP50833.1"/>
    <property type="molecule type" value="Genomic_DNA"/>
</dbReference>
<protein>
    <submittedName>
        <fullName evidence="3">MarR family transcriptional regulator</fullName>
    </submittedName>
</protein>
<dbReference type="Pfam" id="PF12802">
    <property type="entry name" value="MarR_2"/>
    <property type="match status" value="1"/>
</dbReference>
<dbReference type="GO" id="GO:0003700">
    <property type="term" value="F:DNA-binding transcription factor activity"/>
    <property type="evidence" value="ECO:0007669"/>
    <property type="project" value="InterPro"/>
</dbReference>
<organism evidence="3 4">
    <name type="scientific">Streptomyces lydicus</name>
    <dbReference type="NCBI Taxonomy" id="47763"/>
    <lineage>
        <taxon>Bacteria</taxon>
        <taxon>Bacillati</taxon>
        <taxon>Actinomycetota</taxon>
        <taxon>Actinomycetes</taxon>
        <taxon>Kitasatosporales</taxon>
        <taxon>Streptomycetaceae</taxon>
        <taxon>Streptomyces</taxon>
    </lineage>
</organism>
<reference evidence="3 4" key="1">
    <citation type="submission" date="2016-09" db="EMBL/GenBank/DDBJ databases">
        <title>Complete genome sequencing of Streptomyces lydicus 103 and metabolic pathways analysis of antibiotic biosynthesis.</title>
        <authorList>
            <person name="Jia N."/>
            <person name="Ding M.-Z."/>
            <person name="Gao F."/>
            <person name="Yuan Y.-J."/>
        </authorList>
    </citation>
    <scope>NUCLEOTIDE SEQUENCE [LARGE SCALE GENOMIC DNA]</scope>
    <source>
        <strain evidence="3 4">103</strain>
    </source>
</reference>
<dbReference type="InterPro" id="IPR036390">
    <property type="entry name" value="WH_DNA-bd_sf"/>
</dbReference>
<evidence type="ECO:0000256" key="1">
    <source>
        <dbReference type="SAM" id="MobiDB-lite"/>
    </source>
</evidence>
<dbReference type="SUPFAM" id="SSF46785">
    <property type="entry name" value="Winged helix' DNA-binding domain"/>
    <property type="match status" value="1"/>
</dbReference>
<dbReference type="Gene3D" id="1.10.10.10">
    <property type="entry name" value="Winged helix-like DNA-binding domain superfamily/Winged helix DNA-binding domain"/>
    <property type="match status" value="1"/>
</dbReference>
<feature type="compositionally biased region" description="Basic and acidic residues" evidence="1">
    <location>
        <begin position="1"/>
        <end position="15"/>
    </location>
</feature>
<dbReference type="PROSITE" id="PS50995">
    <property type="entry name" value="HTH_MARR_2"/>
    <property type="match status" value="1"/>
</dbReference>
<dbReference type="KEGG" id="slc:SL103_35440"/>
<dbReference type="GO" id="GO:0006950">
    <property type="term" value="P:response to stress"/>
    <property type="evidence" value="ECO:0007669"/>
    <property type="project" value="TreeGrafter"/>
</dbReference>
<evidence type="ECO:0000259" key="2">
    <source>
        <dbReference type="PROSITE" id="PS50995"/>
    </source>
</evidence>
<gene>
    <name evidence="3" type="ORF">SL103_35440</name>
</gene>
<dbReference type="RefSeq" id="WP_069573166.1">
    <property type="nucleotide sequence ID" value="NZ_CP017157.1"/>
</dbReference>
<dbReference type="AlphaFoldDB" id="A0A1D7VVQ9"/>
<sequence>MTQQTREKQEEREQPAVRQVAADAPGCPPAPEPGLAQGWCALSALHSRIESHIERALQAGHDLSVREFSVLNVLSEQHDGPGGHLRMHQVADSVVLSQSATTRLVTRLEERGLLSRYLCPDDRRGIYTNVTPDGLALLVEARPTHDGALREALQEAGRRPELAPLVTAVETLAPPAR</sequence>
<proteinExistence type="predicted"/>
<name>A0A1D7VVQ9_9ACTN</name>